<keyword evidence="3" id="KW-0167">Capsid protein</keyword>
<dbReference type="InterPro" id="IPR055259">
    <property type="entry name" value="YkvP/CgeB_Glyco_trans-like"/>
</dbReference>
<evidence type="ECO:0000259" key="1">
    <source>
        <dbReference type="Pfam" id="PF12996"/>
    </source>
</evidence>
<name>A0A3P3U1R2_9BACL</name>
<dbReference type="RefSeq" id="WP_128632080.1">
    <property type="nucleotide sequence ID" value="NZ_RRCN01000001.1"/>
</dbReference>
<dbReference type="InterPro" id="IPR024542">
    <property type="entry name" value="YkvP_N"/>
</dbReference>
<evidence type="ECO:0000313" key="3">
    <source>
        <dbReference type="EMBL" id="RRJ64262.1"/>
    </source>
</evidence>
<gene>
    <name evidence="3" type="ORF">EHV15_16035</name>
</gene>
<evidence type="ECO:0000313" key="4">
    <source>
        <dbReference type="Proteomes" id="UP000267017"/>
    </source>
</evidence>
<keyword evidence="4" id="KW-1185">Reference proteome</keyword>
<comment type="caution">
    <text evidence="3">The sequence shown here is derived from an EMBL/GenBank/DDBJ whole genome shotgun (WGS) entry which is preliminary data.</text>
</comment>
<feature type="domain" description="Spore protein YkvP/CgeB glycosyl transferase-like" evidence="2">
    <location>
        <begin position="167"/>
        <end position="304"/>
    </location>
</feature>
<dbReference type="AlphaFoldDB" id="A0A3P3U1R2"/>
<dbReference type="OrthoDB" id="7019976at2"/>
<dbReference type="Gene3D" id="3.40.50.2000">
    <property type="entry name" value="Glycogen Phosphorylase B"/>
    <property type="match status" value="1"/>
</dbReference>
<evidence type="ECO:0000259" key="2">
    <source>
        <dbReference type="Pfam" id="PF13524"/>
    </source>
</evidence>
<organism evidence="3 4">
    <name type="scientific">Paenibacillus oralis</name>
    <dbReference type="NCBI Taxonomy" id="2490856"/>
    <lineage>
        <taxon>Bacteria</taxon>
        <taxon>Bacillati</taxon>
        <taxon>Bacillota</taxon>
        <taxon>Bacilli</taxon>
        <taxon>Bacillales</taxon>
        <taxon>Paenibacillaceae</taxon>
        <taxon>Paenibacillus</taxon>
    </lineage>
</organism>
<reference evidence="3 4" key="1">
    <citation type="submission" date="2018-11" db="EMBL/GenBank/DDBJ databases">
        <title>Genome sequencing of Paenibacillus sp. KCOM 3021 (= ChDC PVNT-B20).</title>
        <authorList>
            <person name="Kook J.-K."/>
            <person name="Park S.-N."/>
            <person name="Lim Y.K."/>
        </authorList>
    </citation>
    <scope>NUCLEOTIDE SEQUENCE [LARGE SCALE GENOMIC DNA]</scope>
    <source>
        <strain evidence="3 4">KCOM 3021</strain>
    </source>
</reference>
<protein>
    <submittedName>
        <fullName evidence="3">Spore coat protein</fullName>
    </submittedName>
</protein>
<feature type="domain" description="Spore protein YkvP N-terminal" evidence="1">
    <location>
        <begin position="13"/>
        <end position="105"/>
    </location>
</feature>
<dbReference type="Proteomes" id="UP000267017">
    <property type="component" value="Unassembled WGS sequence"/>
</dbReference>
<dbReference type="EMBL" id="RRCN01000001">
    <property type="protein sequence ID" value="RRJ64262.1"/>
    <property type="molecule type" value="Genomic_DNA"/>
</dbReference>
<accession>A0A3P3U1R2</accession>
<dbReference type="Pfam" id="PF12996">
    <property type="entry name" value="DUF3880"/>
    <property type="match status" value="1"/>
</dbReference>
<dbReference type="Pfam" id="PF13524">
    <property type="entry name" value="Glyco_trans_1_2"/>
    <property type="match status" value="1"/>
</dbReference>
<keyword evidence="3" id="KW-0946">Virion</keyword>
<dbReference type="SUPFAM" id="SSF53756">
    <property type="entry name" value="UDP-Glycosyltransferase/glycogen phosphorylase"/>
    <property type="match status" value="1"/>
</dbReference>
<proteinExistence type="predicted"/>
<sequence length="324" mass="37496">MKILALMKAEHHRMNVGWVLEEIGHEVFHISELDEKLIDEAVQYFKPDITFGMGWDALQNETDLLPQILQKYNLFHLYFAEEDWLHYDGWSRFYVETVPTHFVLTRSQHCVPKYGEKGIPATYLDVGSNPSFQRPLQIVPEYVCDVSVVANGQFLRDIFRRKSLADLVYPLFDAPFDTRIRGNDWHDELPRMIGITANPQMLYGTLPYYETPKVHSSSKINISIQTVEDQLSSRTYDILACGGFLLTSDSPGVRERLQPGINCEVSSSPEETIAKIHYYLQHEDQRLEIARNGLEFARTEGAYQTTIPRVWPLVEQEVKRYYGS</sequence>